<accession>A0ABN3MFD3</accession>
<sequence>MSRRTAAGAAALLVGTALLATAPAALADPGFVPDASTDVVGVGSDTTMLALDALADGASVNGTPVPGYNAGRTSARLSTFDANEYDASGVQTNSTTVVLRVGATPITRPNGSGAGKNLLHGAGNNPLVTFARSSSANNATETSDGLWMYPFAKDTLAMGTRQAGTNAPASLTGAQIVSIYKGDVTNWSAVGGTAGTIKPLIPQAGSGTRSFFLAQLKALNGGVDVVLGSAVTETQEHSDKDIKNDPLAVAPFSVGRSRLLGTIRIESGWEAARAVYNVVRDADRANPNVQAIFGTDGFICSPQAKPLIAAGGLDQLASTSDAGVCGEATQTAVSDLTTSTKTVQTTTTALTASNGNAAHTASLRATVSAGATAAQGRVAFYEGTTAVGQGVLSSGVATLSLSGVAPGSHSYTAIFTPTAGTSFTSSQSGAASVAVLPSTVTLTPSRILDTRNGTGAPAHPLAANTTLGLQVSGRGGLPAAGVGAVILNVTATAPAGAGNVTAWPSGTAQPTTSNLNFAAGQTVPNQVIVKVGPNGKVNLRSTSGTHLIADVAGYYPTGSYYQSLVPARVMDTRTGLGAPKAPIATASKVDLTVLGRGGVPSSGVGAVVINVTAVPRATGNLAVWPSGSSKPNTSNLNFVKGGTVAGLVIAKVGSNGKVSLGGYGLTDAIVDVAGYFPTTSDYIPLDPSRIKDTRVSGGAPQVRAGGVLSVQVRGAGGVPAAGATAVMLNVTAVNEAGSGNIAAYPSGSSRPNASVVNYVKGVTASNSVIAKIGPDGKVNLYTSAASNLIVDVQGYFTE</sequence>
<protein>
    <recommendedName>
        <fullName evidence="2">PBP domain-containing protein</fullName>
    </recommendedName>
</protein>
<feature type="domain" description="PBP" evidence="2">
    <location>
        <begin position="102"/>
        <end position="339"/>
    </location>
</feature>
<dbReference type="EMBL" id="BAAARE010000031">
    <property type="protein sequence ID" value="GAA2500806.1"/>
    <property type="molecule type" value="Genomic_DNA"/>
</dbReference>
<evidence type="ECO:0000313" key="4">
    <source>
        <dbReference type="Proteomes" id="UP001500730"/>
    </source>
</evidence>
<feature type="chain" id="PRO_5046259701" description="PBP domain-containing protein" evidence="1">
    <location>
        <begin position="28"/>
        <end position="798"/>
    </location>
</feature>
<dbReference type="Gene3D" id="2.60.40.10">
    <property type="entry name" value="Immunoglobulins"/>
    <property type="match status" value="1"/>
</dbReference>
<dbReference type="SUPFAM" id="SSF53850">
    <property type="entry name" value="Periplasmic binding protein-like II"/>
    <property type="match status" value="1"/>
</dbReference>
<keyword evidence="4" id="KW-1185">Reference proteome</keyword>
<evidence type="ECO:0000259" key="2">
    <source>
        <dbReference type="Pfam" id="PF12849"/>
    </source>
</evidence>
<dbReference type="InterPro" id="IPR013783">
    <property type="entry name" value="Ig-like_fold"/>
</dbReference>
<comment type="caution">
    <text evidence="3">The sequence shown here is derived from an EMBL/GenBank/DDBJ whole genome shotgun (WGS) entry which is preliminary data.</text>
</comment>
<dbReference type="InterPro" id="IPR024370">
    <property type="entry name" value="PBP_domain"/>
</dbReference>
<evidence type="ECO:0000256" key="1">
    <source>
        <dbReference type="SAM" id="SignalP"/>
    </source>
</evidence>
<organism evidence="3 4">
    <name type="scientific">Terrabacter carboxydivorans</name>
    <dbReference type="NCBI Taxonomy" id="619730"/>
    <lineage>
        <taxon>Bacteria</taxon>
        <taxon>Bacillati</taxon>
        <taxon>Actinomycetota</taxon>
        <taxon>Actinomycetes</taxon>
        <taxon>Micrococcales</taxon>
        <taxon>Intrasporangiaceae</taxon>
        <taxon>Terrabacter</taxon>
    </lineage>
</organism>
<dbReference type="Proteomes" id="UP001500730">
    <property type="component" value="Unassembled WGS sequence"/>
</dbReference>
<gene>
    <name evidence="3" type="ORF">GCM10009858_43860</name>
</gene>
<dbReference type="Pfam" id="PF12849">
    <property type="entry name" value="PBP_like_2"/>
    <property type="match status" value="1"/>
</dbReference>
<keyword evidence="1" id="KW-0732">Signal</keyword>
<feature type="signal peptide" evidence="1">
    <location>
        <begin position="1"/>
        <end position="27"/>
    </location>
</feature>
<dbReference type="Gene3D" id="3.40.190.10">
    <property type="entry name" value="Periplasmic binding protein-like II"/>
    <property type="match status" value="1"/>
</dbReference>
<name>A0ABN3MFD3_9MICO</name>
<proteinExistence type="predicted"/>
<evidence type="ECO:0000313" key="3">
    <source>
        <dbReference type="EMBL" id="GAA2500806.1"/>
    </source>
</evidence>
<reference evidence="3 4" key="1">
    <citation type="journal article" date="2019" name="Int. J. Syst. Evol. Microbiol.">
        <title>The Global Catalogue of Microorganisms (GCM) 10K type strain sequencing project: providing services to taxonomists for standard genome sequencing and annotation.</title>
        <authorList>
            <consortium name="The Broad Institute Genomics Platform"/>
            <consortium name="The Broad Institute Genome Sequencing Center for Infectious Disease"/>
            <person name="Wu L."/>
            <person name="Ma J."/>
        </authorList>
    </citation>
    <scope>NUCLEOTIDE SEQUENCE [LARGE SCALE GENOMIC DNA]</scope>
    <source>
        <strain evidence="3 4">JCM 16259</strain>
    </source>
</reference>